<proteinExistence type="predicted"/>
<comment type="caution">
    <text evidence="2">The sequence shown here is derived from an EMBL/GenBank/DDBJ whole genome shotgun (WGS) entry which is preliminary data.</text>
</comment>
<feature type="domain" description="DinB-like" evidence="1">
    <location>
        <begin position="35"/>
        <end position="164"/>
    </location>
</feature>
<sequence length="173" mass="19760">MVYLKDIPSDEYTSYFDTYLNLVDKESNINNVLQQSLDKTLDFINSIDKPLDYRYESSKWSIGQVIQHNIDTERVFAYRALRFLRGDDTALSGFDQDVFVDSLGDYAFAKAELLKTTESTRNATIALFENVTADSLLFKGNASGNIMTARVIPFLIAGHNLHHENVIRDRYLS</sequence>
<evidence type="ECO:0000313" key="2">
    <source>
        <dbReference type="EMBL" id="PPK93982.1"/>
    </source>
</evidence>
<accession>A0A2S6IID5</accession>
<dbReference type="Pfam" id="PF12867">
    <property type="entry name" value="DinB_2"/>
    <property type="match status" value="1"/>
</dbReference>
<dbReference type="Gene3D" id="1.20.120.450">
    <property type="entry name" value="dinb family like domain"/>
    <property type="match status" value="1"/>
</dbReference>
<dbReference type="RefSeq" id="WP_104515884.1">
    <property type="nucleotide sequence ID" value="NZ_MQVW01000002.1"/>
</dbReference>
<keyword evidence="3" id="KW-1185">Reference proteome</keyword>
<evidence type="ECO:0000313" key="3">
    <source>
        <dbReference type="Proteomes" id="UP000239002"/>
    </source>
</evidence>
<protein>
    <submittedName>
        <fullName evidence="2">DinB family protein</fullName>
    </submittedName>
</protein>
<gene>
    <name evidence="2" type="ORF">LY01_02204</name>
</gene>
<dbReference type="InterPro" id="IPR024775">
    <property type="entry name" value="DinB-like"/>
</dbReference>
<dbReference type="SUPFAM" id="SSF109854">
    <property type="entry name" value="DinB/YfiT-like putative metalloenzymes"/>
    <property type="match status" value="1"/>
</dbReference>
<dbReference type="OrthoDB" id="9793216at2"/>
<evidence type="ECO:0000259" key="1">
    <source>
        <dbReference type="Pfam" id="PF12867"/>
    </source>
</evidence>
<dbReference type="Proteomes" id="UP000239002">
    <property type="component" value="Unassembled WGS sequence"/>
</dbReference>
<dbReference type="EMBL" id="PTJE01000005">
    <property type="protein sequence ID" value="PPK93982.1"/>
    <property type="molecule type" value="Genomic_DNA"/>
</dbReference>
<dbReference type="InterPro" id="IPR034660">
    <property type="entry name" value="DinB/YfiT-like"/>
</dbReference>
<reference evidence="2 3" key="1">
    <citation type="submission" date="2018-02" db="EMBL/GenBank/DDBJ databases">
        <title>Genomic Encyclopedia of Archaeal and Bacterial Type Strains, Phase II (KMG-II): from individual species to whole genera.</title>
        <authorList>
            <person name="Goeker M."/>
        </authorList>
    </citation>
    <scope>NUCLEOTIDE SEQUENCE [LARGE SCALE GENOMIC DNA]</scope>
    <source>
        <strain evidence="2 3">DSM 16809</strain>
    </source>
</reference>
<name>A0A2S6IID5_9FLAO</name>
<organism evidence="2 3">
    <name type="scientific">Nonlabens xylanidelens</name>
    <dbReference type="NCBI Taxonomy" id="191564"/>
    <lineage>
        <taxon>Bacteria</taxon>
        <taxon>Pseudomonadati</taxon>
        <taxon>Bacteroidota</taxon>
        <taxon>Flavobacteriia</taxon>
        <taxon>Flavobacteriales</taxon>
        <taxon>Flavobacteriaceae</taxon>
        <taxon>Nonlabens</taxon>
    </lineage>
</organism>
<dbReference type="AlphaFoldDB" id="A0A2S6IID5"/>